<dbReference type="AlphaFoldDB" id="A0A2P2J5K3"/>
<evidence type="ECO:0000313" key="1">
    <source>
        <dbReference type="EMBL" id="MBW88677.1"/>
    </source>
</evidence>
<reference evidence="1" key="1">
    <citation type="submission" date="2018-02" db="EMBL/GenBank/DDBJ databases">
        <title>Rhizophora mucronata_Transcriptome.</title>
        <authorList>
            <person name="Meera S.P."/>
            <person name="Sreeshan A."/>
            <person name="Augustine A."/>
        </authorList>
    </citation>
    <scope>NUCLEOTIDE SEQUENCE</scope>
    <source>
        <tissue evidence="1">Leaf</tissue>
    </source>
</reference>
<proteinExistence type="predicted"/>
<sequence>MATWFIEWNLCFSISKTRNPMKPIYGRSTLSRLTNLHKILIKLQKAPSLLGEYALEITSLCIAPFLSCFCCSA</sequence>
<protein>
    <submittedName>
        <fullName evidence="1">Uncharacterized protein</fullName>
    </submittedName>
</protein>
<organism evidence="1">
    <name type="scientific">Rhizophora mucronata</name>
    <name type="common">Asiatic mangrove</name>
    <dbReference type="NCBI Taxonomy" id="61149"/>
    <lineage>
        <taxon>Eukaryota</taxon>
        <taxon>Viridiplantae</taxon>
        <taxon>Streptophyta</taxon>
        <taxon>Embryophyta</taxon>
        <taxon>Tracheophyta</taxon>
        <taxon>Spermatophyta</taxon>
        <taxon>Magnoliopsida</taxon>
        <taxon>eudicotyledons</taxon>
        <taxon>Gunneridae</taxon>
        <taxon>Pentapetalae</taxon>
        <taxon>rosids</taxon>
        <taxon>fabids</taxon>
        <taxon>Malpighiales</taxon>
        <taxon>Rhizophoraceae</taxon>
        <taxon>Rhizophora</taxon>
    </lineage>
</organism>
<dbReference type="EMBL" id="GGEC01008194">
    <property type="protein sequence ID" value="MBW88677.1"/>
    <property type="molecule type" value="Transcribed_RNA"/>
</dbReference>
<accession>A0A2P2J5K3</accession>
<name>A0A2P2J5K3_RHIMU</name>